<protein>
    <submittedName>
        <fullName evidence="1">Uncharacterized protein</fullName>
    </submittedName>
</protein>
<dbReference type="RefSeq" id="WP_139160290.1">
    <property type="nucleotide sequence ID" value="NZ_JAMBTK010000026.1"/>
</dbReference>
<dbReference type="AlphaFoldDB" id="A0A1G6JPM3"/>
<proteinExistence type="predicted"/>
<evidence type="ECO:0000313" key="2">
    <source>
        <dbReference type="Proteomes" id="UP000198781"/>
    </source>
</evidence>
<reference evidence="1 2" key="1">
    <citation type="submission" date="2016-10" db="EMBL/GenBank/DDBJ databases">
        <authorList>
            <person name="de Groot N.N."/>
        </authorList>
    </citation>
    <scope>NUCLEOTIDE SEQUENCE [LARGE SCALE GENOMIC DNA]</scope>
    <source>
        <strain evidence="1 2">DSM 16619</strain>
    </source>
</reference>
<sequence>MENYPARSARHRGLMQQFTPLNLSTDWADYSVVKARGVRVVALSGQAPYSTNDYTVENAVGCIEITGGKVGVHGTMLLIGFTLDADPPPPAFDIVSGDAIGMITLPAHCFAAYVAIANTTGAHFRLGGDGRLNALATDAASLYLPSAP</sequence>
<dbReference type="Proteomes" id="UP000198781">
    <property type="component" value="Unassembled WGS sequence"/>
</dbReference>
<dbReference type="EMBL" id="FMZC01000001">
    <property type="protein sequence ID" value="SDC20712.1"/>
    <property type="molecule type" value="Genomic_DNA"/>
</dbReference>
<gene>
    <name evidence="1" type="ORF">SAMN05192589_101454</name>
</gene>
<dbReference type="OrthoDB" id="8815948at2"/>
<name>A0A1G6JPM3_9BURK</name>
<keyword evidence="2" id="KW-1185">Reference proteome</keyword>
<accession>A0A1G6JPM3</accession>
<organism evidence="1 2">
    <name type="scientific">Paracidovorax valerianellae</name>
    <dbReference type="NCBI Taxonomy" id="187868"/>
    <lineage>
        <taxon>Bacteria</taxon>
        <taxon>Pseudomonadati</taxon>
        <taxon>Pseudomonadota</taxon>
        <taxon>Betaproteobacteria</taxon>
        <taxon>Burkholderiales</taxon>
        <taxon>Comamonadaceae</taxon>
        <taxon>Paracidovorax</taxon>
    </lineage>
</organism>
<evidence type="ECO:0000313" key="1">
    <source>
        <dbReference type="EMBL" id="SDC20712.1"/>
    </source>
</evidence>